<feature type="transmembrane region" description="Helical" evidence="1">
    <location>
        <begin position="68"/>
        <end position="89"/>
    </location>
</feature>
<dbReference type="AlphaFoldDB" id="A0A841KX24"/>
<feature type="transmembrane region" description="Helical" evidence="1">
    <location>
        <begin position="127"/>
        <end position="144"/>
    </location>
</feature>
<evidence type="ECO:0000313" key="2">
    <source>
        <dbReference type="EMBL" id="MBB6218001.1"/>
    </source>
</evidence>
<keyword evidence="3" id="KW-1185">Reference proteome</keyword>
<dbReference type="RefSeq" id="WP_184312503.1">
    <property type="nucleotide sequence ID" value="NZ_JACHEN010000031.1"/>
</dbReference>
<protein>
    <submittedName>
        <fullName evidence="2">Uncharacterized protein</fullName>
    </submittedName>
</protein>
<evidence type="ECO:0000256" key="1">
    <source>
        <dbReference type="SAM" id="Phobius"/>
    </source>
</evidence>
<feature type="transmembrane region" description="Helical" evidence="1">
    <location>
        <begin position="182"/>
        <end position="200"/>
    </location>
</feature>
<keyword evidence="1" id="KW-1133">Transmembrane helix</keyword>
<feature type="transmembrane region" description="Helical" evidence="1">
    <location>
        <begin position="156"/>
        <end position="175"/>
    </location>
</feature>
<comment type="caution">
    <text evidence="2">The sequence shown here is derived from an EMBL/GenBank/DDBJ whole genome shotgun (WGS) entry which is preliminary data.</text>
</comment>
<gene>
    <name evidence="2" type="ORF">HNQ80_004138</name>
</gene>
<name>A0A841KX24_9FIRM</name>
<keyword evidence="1" id="KW-0812">Transmembrane</keyword>
<organism evidence="2 3">
    <name type="scientific">Anaerosolibacter carboniphilus</name>
    <dbReference type="NCBI Taxonomy" id="1417629"/>
    <lineage>
        <taxon>Bacteria</taxon>
        <taxon>Bacillati</taxon>
        <taxon>Bacillota</taxon>
        <taxon>Clostridia</taxon>
        <taxon>Peptostreptococcales</taxon>
        <taxon>Thermotaleaceae</taxon>
        <taxon>Anaerosolibacter</taxon>
    </lineage>
</organism>
<evidence type="ECO:0000313" key="3">
    <source>
        <dbReference type="Proteomes" id="UP000579281"/>
    </source>
</evidence>
<keyword evidence="1" id="KW-0472">Membrane</keyword>
<dbReference type="Proteomes" id="UP000579281">
    <property type="component" value="Unassembled WGS sequence"/>
</dbReference>
<sequence length="244" mass="27796">MENEEKIAETYTASTNDKVVQENSESIHNSKPHPFYAGVCDWYIVATIYAAIIALIESVKGSSLFESALTTFIMAITTNILIIVLVIFYHKIISKRVLWLSPGEKIAGKFIISGEKVWKNPYSLNRWGLFFFSILTLIVLGNNFDGISNGYQYTLARLIGMYISTFLQIMGLILIGQGQLKASFIFIGIHVLSIFVGFQLSNYSEYEMISTFVFKFSIILLFLDVIVFSIYYFLHKKILLLKQQ</sequence>
<accession>A0A841KX24</accession>
<feature type="transmembrane region" description="Helical" evidence="1">
    <location>
        <begin position="35"/>
        <end position="56"/>
    </location>
</feature>
<dbReference type="EMBL" id="JACHEN010000031">
    <property type="protein sequence ID" value="MBB6218001.1"/>
    <property type="molecule type" value="Genomic_DNA"/>
</dbReference>
<proteinExistence type="predicted"/>
<feature type="transmembrane region" description="Helical" evidence="1">
    <location>
        <begin position="212"/>
        <end position="234"/>
    </location>
</feature>
<reference evidence="2 3" key="1">
    <citation type="submission" date="2020-08" db="EMBL/GenBank/DDBJ databases">
        <title>Genomic Encyclopedia of Type Strains, Phase IV (KMG-IV): sequencing the most valuable type-strain genomes for metagenomic binning, comparative biology and taxonomic classification.</title>
        <authorList>
            <person name="Goeker M."/>
        </authorList>
    </citation>
    <scope>NUCLEOTIDE SEQUENCE [LARGE SCALE GENOMIC DNA]</scope>
    <source>
        <strain evidence="2 3">DSM 103526</strain>
    </source>
</reference>